<dbReference type="RefSeq" id="WP_316413215.1">
    <property type="nucleotide sequence ID" value="NZ_AP027080.1"/>
</dbReference>
<keyword evidence="4" id="KW-0233">DNA recombination</keyword>
<dbReference type="EMBL" id="AP027080">
    <property type="protein sequence ID" value="BDU74541.1"/>
    <property type="molecule type" value="Genomic_DNA"/>
</dbReference>
<comment type="similarity">
    <text evidence="1">Belongs to the 'phage' integrase family.</text>
</comment>
<accession>A0AA48KAE5</accession>
<dbReference type="PANTHER" id="PTHR30629:SF2">
    <property type="entry name" value="PROPHAGE INTEGRASE INTS-RELATED"/>
    <property type="match status" value="1"/>
</dbReference>
<dbReference type="Proteomes" id="UP001238179">
    <property type="component" value="Chromosome"/>
</dbReference>
<keyword evidence="7" id="KW-1185">Reference proteome</keyword>
<dbReference type="InterPro" id="IPR002104">
    <property type="entry name" value="Integrase_catalytic"/>
</dbReference>
<dbReference type="PROSITE" id="PS51898">
    <property type="entry name" value="TYR_RECOMBINASE"/>
    <property type="match status" value="1"/>
</dbReference>
<reference evidence="7" key="1">
    <citation type="journal article" date="2023" name="Int. J. Syst. Evol. Microbiol.">
        <title>Mesoterricola silvestris gen. nov., sp. nov., Mesoterricola sediminis sp. nov., Geothrix oryzae sp. nov., Geothrix edaphica sp. nov., Geothrix rubra sp. nov., and Geothrix limicola sp. nov., six novel members of Acidobacteriota isolated from soils.</title>
        <authorList>
            <person name="Itoh H."/>
            <person name="Sugisawa Y."/>
            <person name="Mise K."/>
            <person name="Xu Z."/>
            <person name="Kuniyasu M."/>
            <person name="Ushijima N."/>
            <person name="Kawano K."/>
            <person name="Kobayashi E."/>
            <person name="Shiratori Y."/>
            <person name="Masuda Y."/>
            <person name="Senoo K."/>
        </authorList>
    </citation>
    <scope>NUCLEOTIDE SEQUENCE [LARGE SCALE GENOMIC DNA]</scope>
    <source>
        <strain evidence="7">W79</strain>
    </source>
</reference>
<dbReference type="InterPro" id="IPR010998">
    <property type="entry name" value="Integrase_recombinase_N"/>
</dbReference>
<evidence type="ECO:0000256" key="4">
    <source>
        <dbReference type="ARBA" id="ARBA00023172"/>
    </source>
</evidence>
<dbReference type="Gene3D" id="1.10.150.130">
    <property type="match status" value="1"/>
</dbReference>
<evidence type="ECO:0000313" key="7">
    <source>
        <dbReference type="Proteomes" id="UP001238179"/>
    </source>
</evidence>
<dbReference type="AlphaFoldDB" id="A0AA48KAE5"/>
<gene>
    <name evidence="6" type="ORF">METEAL_37150</name>
</gene>
<evidence type="ECO:0000256" key="2">
    <source>
        <dbReference type="ARBA" id="ARBA00022908"/>
    </source>
</evidence>
<protein>
    <recommendedName>
        <fullName evidence="5">Tyr recombinase domain-containing protein</fullName>
    </recommendedName>
</protein>
<dbReference type="CDD" id="cd00796">
    <property type="entry name" value="INT_Rci_Hp1_C"/>
    <property type="match status" value="1"/>
</dbReference>
<dbReference type="GO" id="GO:0006310">
    <property type="term" value="P:DNA recombination"/>
    <property type="evidence" value="ECO:0007669"/>
    <property type="project" value="UniProtKB-KW"/>
</dbReference>
<dbReference type="KEGG" id="msil:METEAL_37150"/>
<dbReference type="InterPro" id="IPR011010">
    <property type="entry name" value="DNA_brk_join_enz"/>
</dbReference>
<sequence>MANIPGLKKVGPFWHYSIQVNGQRAHGSTKATDLATARKVMEEKRRDLLHGQLNLQKKIPPTLNQVWESWWKANQTTFSQKHLVSAECRYRRWLKPSLGCVRVDHIKADAVMQVRSQLLEAGRSGRYANNTLELLRALIRFTIRVGDLDQLPFEVKPLRLQKKPRPTVPASRIPEFLAAVDSHAHSPHVAVMLKTMLGLGIRESEALGMRWEWFSPDQRTYTVGKAKGKEARVIPVPDWLWNAIFAMPKQRSEWVFPGEDGKHHHPQFCKKALQRVCKELGLGNVTQHRLRATFASLHAEAGTPISEIQGMLGHKDIATTLIYVETSLDAKRRSQDALCRKLGLA</sequence>
<dbReference type="Pfam" id="PF00589">
    <property type="entry name" value="Phage_integrase"/>
    <property type="match status" value="1"/>
</dbReference>
<dbReference type="SUPFAM" id="SSF56349">
    <property type="entry name" value="DNA breaking-rejoining enzymes"/>
    <property type="match status" value="1"/>
</dbReference>
<dbReference type="GO" id="GO:0015074">
    <property type="term" value="P:DNA integration"/>
    <property type="evidence" value="ECO:0007669"/>
    <property type="project" value="UniProtKB-KW"/>
</dbReference>
<proteinExistence type="inferred from homology"/>
<dbReference type="Gene3D" id="1.10.443.10">
    <property type="entry name" value="Intergrase catalytic core"/>
    <property type="match status" value="1"/>
</dbReference>
<dbReference type="InterPro" id="IPR013762">
    <property type="entry name" value="Integrase-like_cat_sf"/>
</dbReference>
<name>A0AA48KAE5_9BACT</name>
<dbReference type="GO" id="GO:0003677">
    <property type="term" value="F:DNA binding"/>
    <property type="evidence" value="ECO:0007669"/>
    <property type="project" value="UniProtKB-KW"/>
</dbReference>
<feature type="domain" description="Tyr recombinase" evidence="5">
    <location>
        <begin position="162"/>
        <end position="336"/>
    </location>
</feature>
<evidence type="ECO:0000256" key="3">
    <source>
        <dbReference type="ARBA" id="ARBA00023125"/>
    </source>
</evidence>
<evidence type="ECO:0000259" key="5">
    <source>
        <dbReference type="PROSITE" id="PS51898"/>
    </source>
</evidence>
<keyword evidence="2" id="KW-0229">DNA integration</keyword>
<evidence type="ECO:0000313" key="6">
    <source>
        <dbReference type="EMBL" id="BDU74541.1"/>
    </source>
</evidence>
<keyword evidence="3" id="KW-0238">DNA-binding</keyword>
<dbReference type="PANTHER" id="PTHR30629">
    <property type="entry name" value="PROPHAGE INTEGRASE"/>
    <property type="match status" value="1"/>
</dbReference>
<dbReference type="InterPro" id="IPR050808">
    <property type="entry name" value="Phage_Integrase"/>
</dbReference>
<evidence type="ECO:0000256" key="1">
    <source>
        <dbReference type="ARBA" id="ARBA00008857"/>
    </source>
</evidence>
<organism evidence="6 7">
    <name type="scientific">Mesoterricola silvestris</name>
    <dbReference type="NCBI Taxonomy" id="2927979"/>
    <lineage>
        <taxon>Bacteria</taxon>
        <taxon>Pseudomonadati</taxon>
        <taxon>Acidobacteriota</taxon>
        <taxon>Holophagae</taxon>
        <taxon>Holophagales</taxon>
        <taxon>Holophagaceae</taxon>
        <taxon>Mesoterricola</taxon>
    </lineage>
</organism>